<evidence type="ECO:0000313" key="2">
    <source>
        <dbReference type="Proteomes" id="UP001150062"/>
    </source>
</evidence>
<accession>A0ABQ8XKD3</accession>
<organism evidence="1 2">
    <name type="scientific">Anaeramoeba flamelloides</name>
    <dbReference type="NCBI Taxonomy" id="1746091"/>
    <lineage>
        <taxon>Eukaryota</taxon>
        <taxon>Metamonada</taxon>
        <taxon>Anaeramoebidae</taxon>
        <taxon>Anaeramoeba</taxon>
    </lineage>
</organism>
<protein>
    <submittedName>
        <fullName evidence="1">Uncharacterized protein</fullName>
    </submittedName>
</protein>
<sequence>MSKNRKIYFDHEPILNSLQNDKDPTKYFSLLDKCIELYLVNPQSELLPKTFQTKLVPVSIDILLSRTDFLERHSPKVNDYFQKVICLIIDKFCEEENWIHTLLTLFTKKGPTTQMNNKGNNYSKTFYEKYQPPTNYQTNMKHFQDLSKPQRKKVIKQNNEKENQKEIEIEKEIDEEKEHHKHVNIKEKNSKDLENKKEIVHNFSKEMVNKITEKIMNKKEMELISVFKPNANWGFDKILAPKVRLNYYDINLMFFGKMGGFAKMFTHLLSSEHKIS</sequence>
<gene>
    <name evidence="1" type="ORF">M0813_30203</name>
</gene>
<evidence type="ECO:0000313" key="1">
    <source>
        <dbReference type="EMBL" id="KAJ6233097.1"/>
    </source>
</evidence>
<dbReference type="Proteomes" id="UP001150062">
    <property type="component" value="Unassembled WGS sequence"/>
</dbReference>
<proteinExistence type="predicted"/>
<reference evidence="1" key="1">
    <citation type="submission" date="2022-08" db="EMBL/GenBank/DDBJ databases">
        <title>Novel sulfate-reducing endosymbionts in the free-living metamonad Anaeramoeba.</title>
        <authorList>
            <person name="Jerlstrom-Hultqvist J."/>
            <person name="Cepicka I."/>
            <person name="Gallot-Lavallee L."/>
            <person name="Salas-Leiva D."/>
            <person name="Curtis B.A."/>
            <person name="Zahonova K."/>
            <person name="Pipaliya S."/>
            <person name="Dacks J."/>
            <person name="Roger A.J."/>
        </authorList>
    </citation>
    <scope>NUCLEOTIDE SEQUENCE</scope>
    <source>
        <strain evidence="1">Schooner1</strain>
    </source>
</reference>
<keyword evidence="2" id="KW-1185">Reference proteome</keyword>
<comment type="caution">
    <text evidence="1">The sequence shown here is derived from an EMBL/GenBank/DDBJ whole genome shotgun (WGS) entry which is preliminary data.</text>
</comment>
<name>A0ABQ8XKD3_9EUKA</name>
<dbReference type="EMBL" id="JAOAOG010000283">
    <property type="protein sequence ID" value="KAJ6233097.1"/>
    <property type="molecule type" value="Genomic_DNA"/>
</dbReference>